<dbReference type="EMBL" id="CAJVPK010001819">
    <property type="protein sequence ID" value="CAG8599296.1"/>
    <property type="molecule type" value="Genomic_DNA"/>
</dbReference>
<name>A0A9N9CGS7_9GLOM</name>
<feature type="region of interest" description="Disordered" evidence="1">
    <location>
        <begin position="332"/>
        <end position="355"/>
    </location>
</feature>
<evidence type="ECO:0000313" key="2">
    <source>
        <dbReference type="EMBL" id="CAG8599296.1"/>
    </source>
</evidence>
<feature type="non-terminal residue" evidence="2">
    <location>
        <position position="375"/>
    </location>
</feature>
<evidence type="ECO:0000313" key="3">
    <source>
        <dbReference type="Proteomes" id="UP000789706"/>
    </source>
</evidence>
<organism evidence="2 3">
    <name type="scientific">Diversispora eburnea</name>
    <dbReference type="NCBI Taxonomy" id="1213867"/>
    <lineage>
        <taxon>Eukaryota</taxon>
        <taxon>Fungi</taxon>
        <taxon>Fungi incertae sedis</taxon>
        <taxon>Mucoromycota</taxon>
        <taxon>Glomeromycotina</taxon>
        <taxon>Glomeromycetes</taxon>
        <taxon>Diversisporales</taxon>
        <taxon>Diversisporaceae</taxon>
        <taxon>Diversispora</taxon>
    </lineage>
</organism>
<gene>
    <name evidence="2" type="ORF">DEBURN_LOCUS9439</name>
</gene>
<sequence>IKRTAKIPTEKAETGEWKRKKAVTNQTVKFVEEVITTLGFFIPSILKEGQEQRTIFDSISRTKQTRTEMDFRRSSYGRVHAGRRFSGIPNEEWQTMTPSERGNKSMICCRGIEARDLKRIYNEVYLEKILRERGSKEFHCCTCKGLMDINELRNCKRERTEPRISYKCEVCENGKETWYEINKWEITRIVNRIGIKKNWNYGCGCNPNDISTHFGGNERTSRQHCCDKLERGEEVPEEWKRQKVTKCDVCQKEFPRRKNQSGYSQNKSICDLECQVALAAATEAERYSEIREEVRKRTEGSGKRFRNTRSYSNNKTGILRLAGLYFRKNKQGEPVTDEQLKQAKEPQEEDEWTHTGRNWTEDEEIRLHNIMQRIN</sequence>
<protein>
    <submittedName>
        <fullName evidence="2">6595_t:CDS:1</fullName>
    </submittedName>
</protein>
<proteinExistence type="predicted"/>
<evidence type="ECO:0000256" key="1">
    <source>
        <dbReference type="SAM" id="MobiDB-lite"/>
    </source>
</evidence>
<reference evidence="2" key="1">
    <citation type="submission" date="2021-06" db="EMBL/GenBank/DDBJ databases">
        <authorList>
            <person name="Kallberg Y."/>
            <person name="Tangrot J."/>
            <person name="Rosling A."/>
        </authorList>
    </citation>
    <scope>NUCLEOTIDE SEQUENCE</scope>
    <source>
        <strain evidence="2">AZ414A</strain>
    </source>
</reference>
<keyword evidence="3" id="KW-1185">Reference proteome</keyword>
<dbReference type="AlphaFoldDB" id="A0A9N9CGS7"/>
<comment type="caution">
    <text evidence="2">The sequence shown here is derived from an EMBL/GenBank/DDBJ whole genome shotgun (WGS) entry which is preliminary data.</text>
</comment>
<dbReference type="Proteomes" id="UP000789706">
    <property type="component" value="Unassembled WGS sequence"/>
</dbReference>
<accession>A0A9N9CGS7</accession>